<evidence type="ECO:0000256" key="11">
    <source>
        <dbReference type="ARBA" id="ARBA00023268"/>
    </source>
</evidence>
<dbReference type="GO" id="GO:0003887">
    <property type="term" value="F:DNA-directed DNA polymerase activity"/>
    <property type="evidence" value="ECO:0007669"/>
    <property type="project" value="UniProtKB-KW"/>
</dbReference>
<keyword evidence="2" id="KW-0540">Nuclease</keyword>
<keyword evidence="5" id="KW-0378">Hydrolase</keyword>
<protein>
    <recommendedName>
        <fullName evidence="12">Reverse transcriptase Ty1/copia-type domain-containing protein</fullName>
    </recommendedName>
</protein>
<keyword evidence="9" id="KW-0808">Transferase</keyword>
<reference evidence="13" key="1">
    <citation type="submission" date="2021-03" db="EMBL/GenBank/DDBJ databases">
        <title>Draft genome sequence of rust myrtle Austropuccinia psidii MF-1, a brazilian biotype.</title>
        <authorList>
            <person name="Quecine M.C."/>
            <person name="Pachon D.M.R."/>
            <person name="Bonatelli M.L."/>
            <person name="Correr F.H."/>
            <person name="Franceschini L.M."/>
            <person name="Leite T.F."/>
            <person name="Margarido G.R.A."/>
            <person name="Almeida C.A."/>
            <person name="Ferrarezi J.A."/>
            <person name="Labate C.A."/>
        </authorList>
    </citation>
    <scope>NUCLEOTIDE SEQUENCE</scope>
    <source>
        <strain evidence="13">MF-1</strain>
    </source>
</reference>
<gene>
    <name evidence="13" type="ORF">O181_057710</name>
</gene>
<dbReference type="Gene3D" id="3.30.420.10">
    <property type="entry name" value="Ribonuclease H-like superfamily/Ribonuclease H"/>
    <property type="match status" value="1"/>
</dbReference>
<evidence type="ECO:0000256" key="9">
    <source>
        <dbReference type="ARBA" id="ARBA00022932"/>
    </source>
</evidence>
<name>A0A9Q3E8C7_9BASI</name>
<evidence type="ECO:0000259" key="12">
    <source>
        <dbReference type="Pfam" id="PF07727"/>
    </source>
</evidence>
<evidence type="ECO:0000256" key="2">
    <source>
        <dbReference type="ARBA" id="ARBA00022722"/>
    </source>
</evidence>
<dbReference type="GO" id="GO:0046872">
    <property type="term" value="F:metal ion binding"/>
    <property type="evidence" value="ECO:0007669"/>
    <property type="project" value="UniProtKB-KW"/>
</dbReference>
<dbReference type="InterPro" id="IPR039537">
    <property type="entry name" value="Retrotran_Ty1/copia-like"/>
</dbReference>
<dbReference type="Proteomes" id="UP000765509">
    <property type="component" value="Unassembled WGS sequence"/>
</dbReference>
<dbReference type="Pfam" id="PF07727">
    <property type="entry name" value="RVT_2"/>
    <property type="match status" value="1"/>
</dbReference>
<evidence type="ECO:0000256" key="8">
    <source>
        <dbReference type="ARBA" id="ARBA00022918"/>
    </source>
</evidence>
<comment type="caution">
    <text evidence="13">The sequence shown here is derived from an EMBL/GenBank/DDBJ whole genome shotgun (WGS) entry which is preliminary data.</text>
</comment>
<sequence>MGRKIPPKKNSKDCVRRGSPRYTPEYNGIAERGNRSVLEKARCLMQQTKLTDQFWAEATSTATFLLNVTPKRDKIFPYEKWFNQKPPVSNLRTFGCKAWVRIPPIKIRSKFESIIWEGIMHVKLDETYFPNLLPPLNPTKTLNLIPPISPNAPNPHSESSNIIADKHDSCSEWEDEFHNTVEEIPQRRIIIIGPRHPTLITGDVSEANILPYQRRAHQTVEEIVILNNYQQAINNKDGDKWKEAISKELDNMQKFKVWTIRDKIPKDHPITCTWVFKVTEDNQKRVIEHKERLCAQGFHQIPGLDYSQTFSPTG</sequence>
<keyword evidence="3" id="KW-0479">Metal-binding</keyword>
<dbReference type="GO" id="GO:0006310">
    <property type="term" value="P:DNA recombination"/>
    <property type="evidence" value="ECO:0007669"/>
    <property type="project" value="UniProtKB-KW"/>
</dbReference>
<dbReference type="GO" id="GO:0003676">
    <property type="term" value="F:nucleic acid binding"/>
    <property type="evidence" value="ECO:0007669"/>
    <property type="project" value="InterPro"/>
</dbReference>
<keyword evidence="4" id="KW-0255">Endonuclease</keyword>
<keyword evidence="6" id="KW-0460">Magnesium</keyword>
<feature type="domain" description="Reverse transcriptase Ty1/copia-type" evidence="12">
    <location>
        <begin position="256"/>
        <end position="312"/>
    </location>
</feature>
<dbReference type="PANTHER" id="PTHR42648:SF11">
    <property type="entry name" value="TRANSPOSON TY4-P GAG-POL POLYPROTEIN"/>
    <property type="match status" value="1"/>
</dbReference>
<dbReference type="AlphaFoldDB" id="A0A9Q3E8C7"/>
<dbReference type="PANTHER" id="PTHR42648">
    <property type="entry name" value="TRANSPOSASE, PUTATIVE-RELATED"/>
    <property type="match status" value="1"/>
</dbReference>
<evidence type="ECO:0000256" key="3">
    <source>
        <dbReference type="ARBA" id="ARBA00022723"/>
    </source>
</evidence>
<dbReference type="GO" id="GO:0015074">
    <property type="term" value="P:DNA integration"/>
    <property type="evidence" value="ECO:0007669"/>
    <property type="project" value="UniProtKB-KW"/>
</dbReference>
<evidence type="ECO:0000256" key="4">
    <source>
        <dbReference type="ARBA" id="ARBA00022759"/>
    </source>
</evidence>
<keyword evidence="8" id="KW-0695">RNA-directed DNA polymerase</keyword>
<dbReference type="SUPFAM" id="SSF53098">
    <property type="entry name" value="Ribonuclease H-like"/>
    <property type="match status" value="1"/>
</dbReference>
<dbReference type="InterPro" id="IPR036397">
    <property type="entry name" value="RNaseH_sf"/>
</dbReference>
<keyword evidence="10" id="KW-0233">DNA recombination</keyword>
<keyword evidence="14" id="KW-1185">Reference proteome</keyword>
<evidence type="ECO:0000256" key="5">
    <source>
        <dbReference type="ARBA" id="ARBA00022801"/>
    </source>
</evidence>
<evidence type="ECO:0000256" key="1">
    <source>
        <dbReference type="ARBA" id="ARBA00022695"/>
    </source>
</evidence>
<dbReference type="EMBL" id="AVOT02026321">
    <property type="protein sequence ID" value="MBW0517995.1"/>
    <property type="molecule type" value="Genomic_DNA"/>
</dbReference>
<organism evidence="13 14">
    <name type="scientific">Austropuccinia psidii MF-1</name>
    <dbReference type="NCBI Taxonomy" id="1389203"/>
    <lineage>
        <taxon>Eukaryota</taxon>
        <taxon>Fungi</taxon>
        <taxon>Dikarya</taxon>
        <taxon>Basidiomycota</taxon>
        <taxon>Pucciniomycotina</taxon>
        <taxon>Pucciniomycetes</taxon>
        <taxon>Pucciniales</taxon>
        <taxon>Sphaerophragmiaceae</taxon>
        <taxon>Austropuccinia</taxon>
    </lineage>
</organism>
<accession>A0A9Q3E8C7</accession>
<dbReference type="InterPro" id="IPR013103">
    <property type="entry name" value="RVT_2"/>
</dbReference>
<keyword evidence="9" id="KW-0239">DNA-directed DNA polymerase</keyword>
<dbReference type="GO" id="GO:0004519">
    <property type="term" value="F:endonuclease activity"/>
    <property type="evidence" value="ECO:0007669"/>
    <property type="project" value="UniProtKB-KW"/>
</dbReference>
<proteinExistence type="predicted"/>
<keyword evidence="11" id="KW-0511">Multifunctional enzyme</keyword>
<evidence type="ECO:0000256" key="10">
    <source>
        <dbReference type="ARBA" id="ARBA00023172"/>
    </source>
</evidence>
<keyword evidence="7" id="KW-0229">DNA integration</keyword>
<dbReference type="GO" id="GO:0003964">
    <property type="term" value="F:RNA-directed DNA polymerase activity"/>
    <property type="evidence" value="ECO:0007669"/>
    <property type="project" value="UniProtKB-KW"/>
</dbReference>
<evidence type="ECO:0000313" key="13">
    <source>
        <dbReference type="EMBL" id="MBW0517995.1"/>
    </source>
</evidence>
<evidence type="ECO:0000313" key="14">
    <source>
        <dbReference type="Proteomes" id="UP000765509"/>
    </source>
</evidence>
<evidence type="ECO:0000256" key="7">
    <source>
        <dbReference type="ARBA" id="ARBA00022908"/>
    </source>
</evidence>
<dbReference type="OrthoDB" id="3943081at2759"/>
<keyword evidence="1" id="KW-0548">Nucleotidyltransferase</keyword>
<evidence type="ECO:0000256" key="6">
    <source>
        <dbReference type="ARBA" id="ARBA00022842"/>
    </source>
</evidence>
<dbReference type="GO" id="GO:0016787">
    <property type="term" value="F:hydrolase activity"/>
    <property type="evidence" value="ECO:0007669"/>
    <property type="project" value="UniProtKB-KW"/>
</dbReference>
<dbReference type="InterPro" id="IPR012337">
    <property type="entry name" value="RNaseH-like_sf"/>
</dbReference>